<evidence type="ECO:0000313" key="2">
    <source>
        <dbReference type="EMBL" id="REE79808.1"/>
    </source>
</evidence>
<proteinExistence type="predicted"/>
<keyword evidence="1" id="KW-0812">Transmembrane</keyword>
<name>A0A3D9RJU9_9FLAO</name>
<feature type="transmembrane region" description="Helical" evidence="1">
    <location>
        <begin position="20"/>
        <end position="40"/>
    </location>
</feature>
<accession>A0A3D9RJU9</accession>
<evidence type="ECO:0000256" key="1">
    <source>
        <dbReference type="SAM" id="Phobius"/>
    </source>
</evidence>
<dbReference type="RefSeq" id="WP_115882145.1">
    <property type="nucleotide sequence ID" value="NZ_QTTQ01000012.1"/>
</dbReference>
<gene>
    <name evidence="2" type="ORF">BX611_2704</name>
</gene>
<feature type="transmembrane region" description="Helical" evidence="1">
    <location>
        <begin position="110"/>
        <end position="131"/>
    </location>
</feature>
<reference evidence="2 3" key="1">
    <citation type="submission" date="2018-08" db="EMBL/GenBank/DDBJ databases">
        <title>Genomic Encyclopedia of Type Strains, Phase III (KMG-III): the genomes of soil and plant-associated and newly described type strains.</title>
        <authorList>
            <person name="Whitman W."/>
        </authorList>
    </citation>
    <scope>NUCLEOTIDE SEQUENCE [LARGE SCALE GENOMIC DNA]</scope>
    <source>
        <strain evidence="2 3">325-5</strain>
    </source>
</reference>
<sequence>MLRLLNIEIHKLKYNRASRVLILIYFILLTSIALIAAIKFDIGPIQFHLAEQGIFNFPYIWHFNTYMAAIFKFFLLLVIVSMMANEYSNKTLKQNLIDGLSKKEFILSKFYTVIALAFISTFFVFIVSIILGYSYSDFNEFSIVTTDLEYLLAFFIKLVGFFSFGLFMGILVKRSAFAVGGILVWFFGESILKGYLFWQFKDASDTTERVNSIMQFLPLESISNLIKEPFTRLSAVKTVAKQVGEDLSKDFSVQTSDLIIVLVWIAIFIYLSYALLKKRDL</sequence>
<evidence type="ECO:0000313" key="3">
    <source>
        <dbReference type="Proteomes" id="UP000256429"/>
    </source>
</evidence>
<dbReference type="EMBL" id="QTTQ01000012">
    <property type="protein sequence ID" value="REE79808.1"/>
    <property type="molecule type" value="Genomic_DNA"/>
</dbReference>
<protein>
    <submittedName>
        <fullName evidence="2">ABC-2 family transporter</fullName>
    </submittedName>
</protein>
<feature type="transmembrane region" description="Helical" evidence="1">
    <location>
        <begin position="60"/>
        <end position="84"/>
    </location>
</feature>
<feature type="transmembrane region" description="Helical" evidence="1">
    <location>
        <begin position="177"/>
        <end position="198"/>
    </location>
</feature>
<keyword evidence="1" id="KW-1133">Transmembrane helix</keyword>
<dbReference type="Pfam" id="PF12679">
    <property type="entry name" value="ABC2_membrane_2"/>
    <property type="match status" value="1"/>
</dbReference>
<comment type="caution">
    <text evidence="2">The sequence shown here is derived from an EMBL/GenBank/DDBJ whole genome shotgun (WGS) entry which is preliminary data.</text>
</comment>
<feature type="transmembrane region" description="Helical" evidence="1">
    <location>
        <begin position="258"/>
        <end position="276"/>
    </location>
</feature>
<dbReference type="GO" id="GO:0140359">
    <property type="term" value="F:ABC-type transporter activity"/>
    <property type="evidence" value="ECO:0007669"/>
    <property type="project" value="InterPro"/>
</dbReference>
<organism evidence="2 3">
    <name type="scientific">Lutibacter oceani</name>
    <dbReference type="NCBI Taxonomy" id="1853311"/>
    <lineage>
        <taxon>Bacteria</taxon>
        <taxon>Pseudomonadati</taxon>
        <taxon>Bacteroidota</taxon>
        <taxon>Flavobacteriia</taxon>
        <taxon>Flavobacteriales</taxon>
        <taxon>Flavobacteriaceae</taxon>
        <taxon>Lutibacter</taxon>
    </lineage>
</organism>
<keyword evidence="3" id="KW-1185">Reference proteome</keyword>
<feature type="transmembrane region" description="Helical" evidence="1">
    <location>
        <begin position="151"/>
        <end position="170"/>
    </location>
</feature>
<dbReference type="PANTHER" id="PTHR37305:SF1">
    <property type="entry name" value="MEMBRANE PROTEIN"/>
    <property type="match status" value="1"/>
</dbReference>
<dbReference type="GO" id="GO:0005886">
    <property type="term" value="C:plasma membrane"/>
    <property type="evidence" value="ECO:0007669"/>
    <property type="project" value="UniProtKB-SubCell"/>
</dbReference>
<keyword evidence="1" id="KW-0472">Membrane</keyword>
<dbReference type="PANTHER" id="PTHR37305">
    <property type="entry name" value="INTEGRAL MEMBRANE PROTEIN-RELATED"/>
    <property type="match status" value="1"/>
</dbReference>
<dbReference type="OrthoDB" id="1452202at2"/>
<dbReference type="AlphaFoldDB" id="A0A3D9RJU9"/>
<dbReference type="Proteomes" id="UP000256429">
    <property type="component" value="Unassembled WGS sequence"/>
</dbReference>